<protein>
    <submittedName>
        <fullName evidence="1">Uncharacterized protein</fullName>
    </submittedName>
</protein>
<dbReference type="HOGENOM" id="CLU_2251869_0_0_1"/>
<evidence type="ECO:0000313" key="1">
    <source>
        <dbReference type="EMBL" id="ELU38055.1"/>
    </source>
</evidence>
<evidence type="ECO:0000313" key="2">
    <source>
        <dbReference type="Proteomes" id="UP000011668"/>
    </source>
</evidence>
<dbReference type="EMBL" id="AFRT01002285">
    <property type="protein sequence ID" value="ELU38055.1"/>
    <property type="molecule type" value="Genomic_DNA"/>
</dbReference>
<accession>L8WJE6</accession>
<comment type="caution">
    <text evidence="1">The sequence shown here is derived from an EMBL/GenBank/DDBJ whole genome shotgun (WGS) entry which is preliminary data.</text>
</comment>
<reference evidence="1 2" key="1">
    <citation type="journal article" date="2013" name="Nat. Commun.">
        <title>The evolution and pathogenic mechanisms of the rice sheath blight pathogen.</title>
        <authorList>
            <person name="Zheng A."/>
            <person name="Lin R."/>
            <person name="Xu L."/>
            <person name="Qin P."/>
            <person name="Tang C."/>
            <person name="Ai P."/>
            <person name="Zhang D."/>
            <person name="Liu Y."/>
            <person name="Sun Z."/>
            <person name="Feng H."/>
            <person name="Wang Y."/>
            <person name="Chen Y."/>
            <person name="Liang X."/>
            <person name="Fu R."/>
            <person name="Li Q."/>
            <person name="Zhang J."/>
            <person name="Yu X."/>
            <person name="Xie Z."/>
            <person name="Ding L."/>
            <person name="Guan P."/>
            <person name="Tang J."/>
            <person name="Liang Y."/>
            <person name="Wang S."/>
            <person name="Deng Q."/>
            <person name="Li S."/>
            <person name="Zhu J."/>
            <person name="Wang L."/>
            <person name="Liu H."/>
            <person name="Li P."/>
        </authorList>
    </citation>
    <scope>NUCLEOTIDE SEQUENCE [LARGE SCALE GENOMIC DNA]</scope>
    <source>
        <strain evidence="2">AG-1 IA</strain>
    </source>
</reference>
<dbReference type="Proteomes" id="UP000011668">
    <property type="component" value="Unassembled WGS sequence"/>
</dbReference>
<name>L8WJE6_THACA</name>
<proteinExistence type="predicted"/>
<gene>
    <name evidence="1" type="ORF">AG1IA_07918</name>
</gene>
<keyword evidence="2" id="KW-1185">Reference proteome</keyword>
<sequence>MNPRDALVISSSGIEEFSYSAHLNKSLPRLWADVHNGIAYTEGSLKDTDPFGPGNFLRYDDEICVGDLSNAKSSCVEKIQKGDKIHINYTKIRVIFPKKKYTPP</sequence>
<dbReference type="AlphaFoldDB" id="L8WJE6"/>
<organism evidence="1 2">
    <name type="scientific">Thanatephorus cucumeris (strain AG1-IA)</name>
    <name type="common">Rice sheath blight fungus</name>
    <name type="synonym">Rhizoctonia solani</name>
    <dbReference type="NCBI Taxonomy" id="983506"/>
    <lineage>
        <taxon>Eukaryota</taxon>
        <taxon>Fungi</taxon>
        <taxon>Dikarya</taxon>
        <taxon>Basidiomycota</taxon>
        <taxon>Agaricomycotina</taxon>
        <taxon>Agaricomycetes</taxon>
        <taxon>Cantharellales</taxon>
        <taxon>Ceratobasidiaceae</taxon>
        <taxon>Rhizoctonia</taxon>
        <taxon>Rhizoctonia solani AG-1</taxon>
    </lineage>
</organism>